<evidence type="ECO:0000256" key="13">
    <source>
        <dbReference type="ARBA" id="ARBA00047558"/>
    </source>
</evidence>
<dbReference type="PANTHER" id="PTHR27005:SF280">
    <property type="entry name" value="WALL-ASSOCIATED RECEPTOR KINASE-LIKE 8"/>
    <property type="match status" value="1"/>
</dbReference>
<dbReference type="PROSITE" id="PS01187">
    <property type="entry name" value="EGF_CA"/>
    <property type="match status" value="1"/>
</dbReference>
<evidence type="ECO:0000256" key="2">
    <source>
        <dbReference type="ARBA" id="ARBA00022527"/>
    </source>
</evidence>
<sequence>MVPVLFLLHVITVFLWSMSTIAAQPVASEALPIAKPNCTQDCGDVKIPYPFGIEAGCYIDDWFKIFCYKPTGKFAGQPTAYLNPANLNLVVFNISLEAGTIQVTTNFTFSSLGCVDQRTAVLPANLSGSPFLYSEKNKFTVIGCGGITWMMLSNGSKGGGCLATCDGSDPAQREFLDGCTGINSCCQTNIPPNLTAFNYSYQAIDTTYPGNDSCKKAFLVNPDWVGYSSGGMVSIKQLAIPMLLDWRLSNYSTLQIRGTADWANNSGTTCTNASLCSCSSGFQGNPYLPNGCQDINECEDSDPCPGASICINVRGSFRCQSPDQTVKLAIIVVGSVLGALLILICAWGLHKVIKKRINTKRKEKFFKQNGGLLLEKQSSGDVNVEKIKLFNSEELEKATDNYNANRILGQGGHGTVYKGMLADGSTVAIKKSKIVDEGEVEQFINEIVILSQIIHRNVVKLMGCCLETEVPLLVYEFIPNGTLSQYIHHQNEEFPLTWRVRLRVSIEVAGALSYLHSATSFPIYHRDIKTSNILLDDKFRAKVADFGTSRTVTIDKTHLTMSQVQGTFGYLDPEYFQSSQFTDKSDVYSFGVVLVELLTGQKPVSQTRPEEWRSLTNYFLLSMEENRLLDILDARVMNEGGKEEIMAVAQLARRCLNMKGKKRPTMKEVAVQLEGIFQLSAKDSDVHTNSGEVEYVLNGWHVGSTSARYNTIHIGSGSPSDVEPLIYVS</sequence>
<name>A0A2P6S0G3_ROSCH</name>
<evidence type="ECO:0000256" key="7">
    <source>
        <dbReference type="ARBA" id="ARBA00022777"/>
    </source>
</evidence>
<evidence type="ECO:0000256" key="11">
    <source>
        <dbReference type="ARBA" id="ARBA00023157"/>
    </source>
</evidence>
<comment type="subcellular location">
    <subcellularLocation>
        <location evidence="1">Membrane</location>
        <topology evidence="1">Single-pass type I membrane protein</topology>
    </subcellularLocation>
</comment>
<keyword evidence="5 17" id="KW-0732">Signal</keyword>
<feature type="domain" description="Protein kinase" evidence="18">
    <location>
        <begin position="402"/>
        <end position="677"/>
    </location>
</feature>
<dbReference type="InterPro" id="IPR011009">
    <property type="entry name" value="Kinase-like_dom_sf"/>
</dbReference>
<keyword evidence="12" id="KW-0325">Glycoprotein</keyword>
<dbReference type="Gramene" id="PRQ52174">
    <property type="protein sequence ID" value="PRQ52174"/>
    <property type="gene ID" value="RchiOBHm_Chr2g0152591"/>
</dbReference>
<evidence type="ECO:0000256" key="1">
    <source>
        <dbReference type="ARBA" id="ARBA00004479"/>
    </source>
</evidence>
<evidence type="ECO:0000256" key="6">
    <source>
        <dbReference type="ARBA" id="ARBA00022741"/>
    </source>
</evidence>
<evidence type="ECO:0000256" key="4">
    <source>
        <dbReference type="ARBA" id="ARBA00022692"/>
    </source>
</evidence>
<dbReference type="PANTHER" id="PTHR27005">
    <property type="entry name" value="WALL-ASSOCIATED RECEPTOR KINASE-LIKE 21"/>
    <property type="match status" value="1"/>
</dbReference>
<dbReference type="Proteomes" id="UP000238479">
    <property type="component" value="Chromosome 2"/>
</dbReference>
<keyword evidence="3 19" id="KW-0808">Transferase</keyword>
<dbReference type="Pfam" id="PF07714">
    <property type="entry name" value="PK_Tyr_Ser-Thr"/>
    <property type="match status" value="1"/>
</dbReference>
<dbReference type="GO" id="GO:0005509">
    <property type="term" value="F:calcium ion binding"/>
    <property type="evidence" value="ECO:0007669"/>
    <property type="project" value="InterPro"/>
</dbReference>
<evidence type="ECO:0000256" key="5">
    <source>
        <dbReference type="ARBA" id="ARBA00022729"/>
    </source>
</evidence>
<evidence type="ECO:0000259" key="18">
    <source>
        <dbReference type="PROSITE" id="PS50011"/>
    </source>
</evidence>
<keyword evidence="20" id="KW-1185">Reference proteome</keyword>
<dbReference type="OMA" id="NTIHIGS"/>
<accession>A0A2P6S0G3</accession>
<dbReference type="Pfam" id="PF13947">
    <property type="entry name" value="GUB_WAK_bind"/>
    <property type="match status" value="1"/>
</dbReference>
<dbReference type="CDD" id="cd14066">
    <property type="entry name" value="STKc_IRAK"/>
    <property type="match status" value="1"/>
</dbReference>
<dbReference type="GO" id="GO:0007166">
    <property type="term" value="P:cell surface receptor signaling pathway"/>
    <property type="evidence" value="ECO:0007669"/>
    <property type="project" value="InterPro"/>
</dbReference>
<dbReference type="InterPro" id="IPR017441">
    <property type="entry name" value="Protein_kinase_ATP_BS"/>
</dbReference>
<comment type="catalytic activity">
    <reaction evidence="13">
        <text>L-seryl-[protein] + ATP = O-phospho-L-seryl-[protein] + ADP + H(+)</text>
        <dbReference type="Rhea" id="RHEA:17989"/>
        <dbReference type="Rhea" id="RHEA-COMP:9863"/>
        <dbReference type="Rhea" id="RHEA-COMP:11604"/>
        <dbReference type="ChEBI" id="CHEBI:15378"/>
        <dbReference type="ChEBI" id="CHEBI:29999"/>
        <dbReference type="ChEBI" id="CHEBI:30616"/>
        <dbReference type="ChEBI" id="CHEBI:83421"/>
        <dbReference type="ChEBI" id="CHEBI:456216"/>
    </reaction>
</comment>
<evidence type="ECO:0000256" key="15">
    <source>
        <dbReference type="PROSITE-ProRule" id="PRU10141"/>
    </source>
</evidence>
<dbReference type="InterPro" id="IPR001245">
    <property type="entry name" value="Ser-Thr/Tyr_kinase_cat_dom"/>
</dbReference>
<evidence type="ECO:0000256" key="12">
    <source>
        <dbReference type="ARBA" id="ARBA00023180"/>
    </source>
</evidence>
<feature type="signal peptide" evidence="17">
    <location>
        <begin position="1"/>
        <end position="23"/>
    </location>
</feature>
<evidence type="ECO:0000256" key="9">
    <source>
        <dbReference type="ARBA" id="ARBA00022989"/>
    </source>
</evidence>
<evidence type="ECO:0000256" key="3">
    <source>
        <dbReference type="ARBA" id="ARBA00022679"/>
    </source>
</evidence>
<dbReference type="OrthoDB" id="4062651at2759"/>
<dbReference type="GO" id="GO:0004674">
    <property type="term" value="F:protein serine/threonine kinase activity"/>
    <property type="evidence" value="ECO:0007669"/>
    <property type="project" value="UniProtKB-KW"/>
</dbReference>
<protein>
    <recommendedName>
        <fullName evidence="18">Protein kinase domain-containing protein</fullName>
    </recommendedName>
</protein>
<dbReference type="InterPro" id="IPR025287">
    <property type="entry name" value="WAK_GUB"/>
</dbReference>
<dbReference type="SUPFAM" id="SSF56112">
    <property type="entry name" value="Protein kinase-like (PK-like)"/>
    <property type="match status" value="1"/>
</dbReference>
<dbReference type="FunFam" id="3.30.200.20:FF:000043">
    <property type="entry name" value="Wall-associated receptor kinase 2"/>
    <property type="match status" value="1"/>
</dbReference>
<evidence type="ECO:0000313" key="19">
    <source>
        <dbReference type="EMBL" id="PRQ52174.1"/>
    </source>
</evidence>
<feature type="chain" id="PRO_5015171931" description="Protein kinase domain-containing protein" evidence="17">
    <location>
        <begin position="24"/>
        <end position="729"/>
    </location>
</feature>
<dbReference type="Gene3D" id="1.10.510.10">
    <property type="entry name" value="Transferase(Phosphotransferase) domain 1"/>
    <property type="match status" value="1"/>
</dbReference>
<feature type="transmembrane region" description="Helical" evidence="16">
    <location>
        <begin position="328"/>
        <end position="349"/>
    </location>
</feature>
<dbReference type="AlphaFoldDB" id="A0A2P6S0G3"/>
<proteinExistence type="predicted"/>
<dbReference type="SMART" id="SM00220">
    <property type="entry name" value="S_TKc"/>
    <property type="match status" value="1"/>
</dbReference>
<dbReference type="InterPro" id="IPR000719">
    <property type="entry name" value="Prot_kinase_dom"/>
</dbReference>
<dbReference type="InterPro" id="IPR045274">
    <property type="entry name" value="WAK-like"/>
</dbReference>
<dbReference type="PROSITE" id="PS50011">
    <property type="entry name" value="PROTEIN_KINASE_DOM"/>
    <property type="match status" value="1"/>
</dbReference>
<keyword evidence="11" id="KW-1015">Disulfide bond</keyword>
<evidence type="ECO:0000313" key="20">
    <source>
        <dbReference type="Proteomes" id="UP000238479"/>
    </source>
</evidence>
<comment type="catalytic activity">
    <reaction evidence="14">
        <text>L-threonyl-[protein] + ATP = O-phospho-L-threonyl-[protein] + ADP + H(+)</text>
        <dbReference type="Rhea" id="RHEA:46608"/>
        <dbReference type="Rhea" id="RHEA-COMP:11060"/>
        <dbReference type="Rhea" id="RHEA-COMP:11605"/>
        <dbReference type="ChEBI" id="CHEBI:15378"/>
        <dbReference type="ChEBI" id="CHEBI:30013"/>
        <dbReference type="ChEBI" id="CHEBI:30616"/>
        <dbReference type="ChEBI" id="CHEBI:61977"/>
        <dbReference type="ChEBI" id="CHEBI:456216"/>
    </reaction>
</comment>
<dbReference type="GO" id="GO:0005886">
    <property type="term" value="C:plasma membrane"/>
    <property type="evidence" value="ECO:0007669"/>
    <property type="project" value="TreeGrafter"/>
</dbReference>
<comment type="caution">
    <text evidence="19">The sequence shown here is derived from an EMBL/GenBank/DDBJ whole genome shotgun (WGS) entry which is preliminary data.</text>
</comment>
<keyword evidence="7" id="KW-0418">Kinase</keyword>
<dbReference type="Gene3D" id="3.30.200.20">
    <property type="entry name" value="Phosphorylase Kinase, domain 1"/>
    <property type="match status" value="1"/>
</dbReference>
<dbReference type="FunFam" id="1.10.510.10:FF:000084">
    <property type="entry name" value="Wall-associated receptor kinase 2"/>
    <property type="match status" value="1"/>
</dbReference>
<keyword evidence="10 16" id="KW-0472">Membrane</keyword>
<dbReference type="GO" id="GO:0030247">
    <property type="term" value="F:polysaccharide binding"/>
    <property type="evidence" value="ECO:0007669"/>
    <property type="project" value="InterPro"/>
</dbReference>
<reference evidence="19 20" key="1">
    <citation type="journal article" date="2018" name="Nat. Genet.">
        <title>The Rosa genome provides new insights in the design of modern roses.</title>
        <authorList>
            <person name="Bendahmane M."/>
        </authorList>
    </citation>
    <scope>NUCLEOTIDE SEQUENCE [LARGE SCALE GENOMIC DNA]</scope>
    <source>
        <strain evidence="20">cv. Old Blush</strain>
    </source>
</reference>
<evidence type="ECO:0000256" key="14">
    <source>
        <dbReference type="ARBA" id="ARBA00047951"/>
    </source>
</evidence>
<keyword evidence="2" id="KW-0723">Serine/threonine-protein kinase</keyword>
<keyword evidence="4 16" id="KW-0812">Transmembrane</keyword>
<feature type="binding site" evidence="15">
    <location>
        <position position="431"/>
    </location>
    <ligand>
        <name>ATP</name>
        <dbReference type="ChEBI" id="CHEBI:30616"/>
    </ligand>
</feature>
<evidence type="ECO:0000256" key="16">
    <source>
        <dbReference type="SAM" id="Phobius"/>
    </source>
</evidence>
<evidence type="ECO:0000256" key="8">
    <source>
        <dbReference type="ARBA" id="ARBA00022840"/>
    </source>
</evidence>
<evidence type="ECO:0000256" key="17">
    <source>
        <dbReference type="SAM" id="SignalP"/>
    </source>
</evidence>
<keyword evidence="9 16" id="KW-1133">Transmembrane helix</keyword>
<dbReference type="PROSITE" id="PS00107">
    <property type="entry name" value="PROTEIN_KINASE_ATP"/>
    <property type="match status" value="1"/>
</dbReference>
<dbReference type="CDD" id="cd00054">
    <property type="entry name" value="EGF_CA"/>
    <property type="match status" value="1"/>
</dbReference>
<dbReference type="InterPro" id="IPR008271">
    <property type="entry name" value="Ser/Thr_kinase_AS"/>
</dbReference>
<keyword evidence="6 15" id="KW-0547">Nucleotide-binding</keyword>
<dbReference type="InterPro" id="IPR018097">
    <property type="entry name" value="EGF_Ca-bd_CS"/>
</dbReference>
<dbReference type="Gene3D" id="2.10.25.10">
    <property type="entry name" value="Laminin"/>
    <property type="match status" value="1"/>
</dbReference>
<keyword evidence="8 15" id="KW-0067">ATP-binding</keyword>
<organism evidence="19 20">
    <name type="scientific">Rosa chinensis</name>
    <name type="common">China rose</name>
    <dbReference type="NCBI Taxonomy" id="74649"/>
    <lineage>
        <taxon>Eukaryota</taxon>
        <taxon>Viridiplantae</taxon>
        <taxon>Streptophyta</taxon>
        <taxon>Embryophyta</taxon>
        <taxon>Tracheophyta</taxon>
        <taxon>Spermatophyta</taxon>
        <taxon>Magnoliopsida</taxon>
        <taxon>eudicotyledons</taxon>
        <taxon>Gunneridae</taxon>
        <taxon>Pentapetalae</taxon>
        <taxon>rosids</taxon>
        <taxon>fabids</taxon>
        <taxon>Rosales</taxon>
        <taxon>Rosaceae</taxon>
        <taxon>Rosoideae</taxon>
        <taxon>Rosoideae incertae sedis</taxon>
        <taxon>Rosa</taxon>
    </lineage>
</organism>
<dbReference type="PROSITE" id="PS00108">
    <property type="entry name" value="PROTEIN_KINASE_ST"/>
    <property type="match status" value="1"/>
</dbReference>
<dbReference type="GO" id="GO:0005524">
    <property type="term" value="F:ATP binding"/>
    <property type="evidence" value="ECO:0007669"/>
    <property type="project" value="UniProtKB-UniRule"/>
</dbReference>
<dbReference type="EMBL" id="PDCK01000040">
    <property type="protein sequence ID" value="PRQ52174.1"/>
    <property type="molecule type" value="Genomic_DNA"/>
</dbReference>
<evidence type="ECO:0000256" key="10">
    <source>
        <dbReference type="ARBA" id="ARBA00023136"/>
    </source>
</evidence>
<gene>
    <name evidence="19" type="ORF">RchiOBHm_Chr2g0152591</name>
</gene>